<comment type="caution">
    <text evidence="7">The sequence shown here is derived from an EMBL/GenBank/DDBJ whole genome shotgun (WGS) entry which is preliminary data.</text>
</comment>
<gene>
    <name evidence="7" type="ORF">PoB_003827600</name>
</gene>
<dbReference type="PANTHER" id="PTHR14359:SF6">
    <property type="entry name" value="PHOSPHOPANTOTHENOYLCYSTEINE DECARBOXYLASE"/>
    <property type="match status" value="1"/>
</dbReference>
<evidence type="ECO:0000259" key="6">
    <source>
        <dbReference type="Pfam" id="PF02441"/>
    </source>
</evidence>
<keyword evidence="8" id="KW-1185">Reference proteome</keyword>
<dbReference type="GO" id="GO:0015937">
    <property type="term" value="P:coenzyme A biosynthetic process"/>
    <property type="evidence" value="ECO:0007669"/>
    <property type="project" value="UniProtKB-KW"/>
</dbReference>
<dbReference type="Proteomes" id="UP000735302">
    <property type="component" value="Unassembled WGS sequence"/>
</dbReference>
<comment type="similarity">
    <text evidence="2">Belongs to the HFCD (homooligomeric flavin containing Cys decarboxylase) superfamily.</text>
</comment>
<dbReference type="EMBL" id="BLXT01004326">
    <property type="protein sequence ID" value="GFO11771.1"/>
    <property type="molecule type" value="Genomic_DNA"/>
</dbReference>
<keyword evidence="1" id="KW-0173">Coenzyme A biosynthesis</keyword>
<evidence type="ECO:0000256" key="4">
    <source>
        <dbReference type="ARBA" id="ARBA00070201"/>
    </source>
</evidence>
<reference evidence="7 8" key="1">
    <citation type="journal article" date="2021" name="Elife">
        <title>Chloroplast acquisition without the gene transfer in kleptoplastic sea slugs, Plakobranchus ocellatus.</title>
        <authorList>
            <person name="Maeda T."/>
            <person name="Takahashi S."/>
            <person name="Yoshida T."/>
            <person name="Shimamura S."/>
            <person name="Takaki Y."/>
            <person name="Nagai Y."/>
            <person name="Toyoda A."/>
            <person name="Suzuki Y."/>
            <person name="Arimoto A."/>
            <person name="Ishii H."/>
            <person name="Satoh N."/>
            <person name="Nishiyama T."/>
            <person name="Hasebe M."/>
            <person name="Maruyama T."/>
            <person name="Minagawa J."/>
            <person name="Obokata J."/>
            <person name="Shigenobu S."/>
        </authorList>
    </citation>
    <scope>NUCLEOTIDE SEQUENCE [LARGE SCALE GENOMIC DNA]</scope>
</reference>
<dbReference type="AlphaFoldDB" id="A0AAV4AKT2"/>
<sequence length="201" mass="21961">MPINILVGCTGSVASIKIPKLVHNLLKLDEKPCVKVVATSHALHFFNTDDVEAPVLSDKDEWEMWSRIGDPVLHIELRRWADLFLIAPLDANTLAKIAGGLCDNLLTCVVRAWDSKCPLLFAPAMNTYMWEHPITATQIETLKGFGYQEVPCVSKLLACGDKGFGAMAEVDTLVSVVESSLKNIEKEGSSCKPTSDSVCCL</sequence>
<organism evidence="7 8">
    <name type="scientific">Plakobranchus ocellatus</name>
    <dbReference type="NCBI Taxonomy" id="259542"/>
    <lineage>
        <taxon>Eukaryota</taxon>
        <taxon>Metazoa</taxon>
        <taxon>Spiralia</taxon>
        <taxon>Lophotrochozoa</taxon>
        <taxon>Mollusca</taxon>
        <taxon>Gastropoda</taxon>
        <taxon>Heterobranchia</taxon>
        <taxon>Euthyneura</taxon>
        <taxon>Panpulmonata</taxon>
        <taxon>Sacoglossa</taxon>
        <taxon>Placobranchoidea</taxon>
        <taxon>Plakobranchidae</taxon>
        <taxon>Plakobranchus</taxon>
    </lineage>
</organism>
<evidence type="ECO:0000256" key="2">
    <source>
        <dbReference type="ARBA" id="ARBA00038350"/>
    </source>
</evidence>
<accession>A0AAV4AKT2</accession>
<dbReference type="Gene3D" id="3.40.50.1950">
    <property type="entry name" value="Flavin prenyltransferase-like"/>
    <property type="match status" value="1"/>
</dbReference>
<proteinExistence type="inferred from homology"/>
<protein>
    <recommendedName>
        <fullName evidence="4">Phosphopantothenoylcysteine decarboxylase</fullName>
    </recommendedName>
    <alternativeName>
        <fullName evidence="5">CoaC</fullName>
    </alternativeName>
</protein>
<comment type="function">
    <text evidence="3">Catalyzes the decarboxylation of the cysteine moiety of 4-phosphopantothenoylcysteine to form 4'-phosphopantotheine and this reaction forms part of the biosynthesis of coenzyme A.</text>
</comment>
<dbReference type="GO" id="GO:0071513">
    <property type="term" value="C:phosphopantothenoylcysteine decarboxylase complex"/>
    <property type="evidence" value="ECO:0007669"/>
    <property type="project" value="TreeGrafter"/>
</dbReference>
<evidence type="ECO:0000256" key="3">
    <source>
        <dbReference type="ARBA" id="ARBA00056708"/>
    </source>
</evidence>
<dbReference type="InterPro" id="IPR003382">
    <property type="entry name" value="Flavoprotein"/>
</dbReference>
<name>A0AAV4AKT2_9GAST</name>
<dbReference type="Pfam" id="PF02441">
    <property type="entry name" value="Flavoprotein"/>
    <property type="match status" value="1"/>
</dbReference>
<evidence type="ECO:0000256" key="1">
    <source>
        <dbReference type="ARBA" id="ARBA00022993"/>
    </source>
</evidence>
<dbReference type="SUPFAM" id="SSF52507">
    <property type="entry name" value="Homo-oligomeric flavin-containing Cys decarboxylases, HFCD"/>
    <property type="match status" value="1"/>
</dbReference>
<evidence type="ECO:0000313" key="8">
    <source>
        <dbReference type="Proteomes" id="UP000735302"/>
    </source>
</evidence>
<evidence type="ECO:0000256" key="5">
    <source>
        <dbReference type="ARBA" id="ARBA00082063"/>
    </source>
</evidence>
<evidence type="ECO:0000313" key="7">
    <source>
        <dbReference type="EMBL" id="GFO11771.1"/>
    </source>
</evidence>
<dbReference type="GO" id="GO:0010181">
    <property type="term" value="F:FMN binding"/>
    <property type="evidence" value="ECO:0007669"/>
    <property type="project" value="TreeGrafter"/>
</dbReference>
<dbReference type="FunFam" id="3.40.50.1950:FF:000004">
    <property type="entry name" value="Phosphopantothenoylcysteine decarboxylase"/>
    <property type="match status" value="1"/>
</dbReference>
<feature type="domain" description="Flavoprotein" evidence="6">
    <location>
        <begin position="4"/>
        <end position="179"/>
    </location>
</feature>
<dbReference type="GO" id="GO:0004633">
    <property type="term" value="F:phosphopantothenoylcysteine decarboxylase activity"/>
    <property type="evidence" value="ECO:0007669"/>
    <property type="project" value="TreeGrafter"/>
</dbReference>
<dbReference type="InterPro" id="IPR036551">
    <property type="entry name" value="Flavin_trans-like"/>
</dbReference>
<dbReference type="PANTHER" id="PTHR14359">
    <property type="entry name" value="HOMO-OLIGOMERIC FLAVIN CONTAINING CYS DECARBOXYLASE FAMILY"/>
    <property type="match status" value="1"/>
</dbReference>